<feature type="transmembrane region" description="Helical" evidence="5">
    <location>
        <begin position="83"/>
        <end position="104"/>
    </location>
</feature>
<dbReference type="SUPFAM" id="SSF103473">
    <property type="entry name" value="MFS general substrate transporter"/>
    <property type="match status" value="1"/>
</dbReference>
<evidence type="ECO:0000256" key="4">
    <source>
        <dbReference type="ARBA" id="ARBA00023136"/>
    </source>
</evidence>
<dbReference type="Proteomes" id="UP000078599">
    <property type="component" value="Unassembled WGS sequence"/>
</dbReference>
<evidence type="ECO:0000259" key="6">
    <source>
        <dbReference type="PROSITE" id="PS50850"/>
    </source>
</evidence>
<dbReference type="Gene3D" id="1.20.1250.20">
    <property type="entry name" value="MFS general substrate transporter like domains"/>
    <property type="match status" value="1"/>
</dbReference>
<name>A0ABM9T1X0_THIA3</name>
<evidence type="ECO:0000313" key="8">
    <source>
        <dbReference type="Proteomes" id="UP000078599"/>
    </source>
</evidence>
<sequence>MSTILAPVGAEASEGPRPGHHGAPTIAARIDRLPPSKTVRNMVILLSLGGLFEFYDLFLTAYIAPGLFKSGVFTATTKGLFGFQGIASFVAALFLGLWVGTLFVSWLSDRYGRRAVYTWALLWYCIATLIMAYELSHR</sequence>
<evidence type="ECO:0000313" key="7">
    <source>
        <dbReference type="EMBL" id="CQR27602.1"/>
    </source>
</evidence>
<dbReference type="InterPro" id="IPR036259">
    <property type="entry name" value="MFS_trans_sf"/>
</dbReference>
<dbReference type="InterPro" id="IPR020846">
    <property type="entry name" value="MFS_dom"/>
</dbReference>
<feature type="transmembrane region" description="Helical" evidence="5">
    <location>
        <begin position="116"/>
        <end position="133"/>
    </location>
</feature>
<organism evidence="7 8">
    <name type="scientific">Thiomonas arsenitoxydans (strain DSM 22701 / CIP 110005 / 3As)</name>
    <dbReference type="NCBI Taxonomy" id="426114"/>
    <lineage>
        <taxon>Bacteria</taxon>
        <taxon>Pseudomonadati</taxon>
        <taxon>Pseudomonadota</taxon>
        <taxon>Betaproteobacteria</taxon>
        <taxon>Burkholderiales</taxon>
        <taxon>Thiomonas</taxon>
    </lineage>
</organism>
<dbReference type="InterPro" id="IPR005829">
    <property type="entry name" value="Sugar_transporter_CS"/>
</dbReference>
<dbReference type="InterPro" id="IPR005828">
    <property type="entry name" value="MFS_sugar_transport-like"/>
</dbReference>
<keyword evidence="3 5" id="KW-1133">Transmembrane helix</keyword>
<dbReference type="EMBL" id="CTRI01000003">
    <property type="protein sequence ID" value="CQR27602.1"/>
    <property type="molecule type" value="Genomic_DNA"/>
</dbReference>
<evidence type="ECO:0000256" key="5">
    <source>
        <dbReference type="SAM" id="Phobius"/>
    </source>
</evidence>
<dbReference type="Pfam" id="PF00083">
    <property type="entry name" value="Sugar_tr"/>
    <property type="match status" value="1"/>
</dbReference>
<proteinExistence type="predicted"/>
<comment type="subcellular location">
    <subcellularLocation>
        <location evidence="1">Membrane</location>
        <topology evidence="1">Multi-pass membrane protein</topology>
    </subcellularLocation>
</comment>
<evidence type="ECO:0000256" key="1">
    <source>
        <dbReference type="ARBA" id="ARBA00004141"/>
    </source>
</evidence>
<gene>
    <name evidence="7" type="ORF">THICB1_110111</name>
</gene>
<keyword evidence="4 5" id="KW-0472">Membrane</keyword>
<evidence type="ECO:0000256" key="2">
    <source>
        <dbReference type="ARBA" id="ARBA00022692"/>
    </source>
</evidence>
<reference evidence="7 8" key="1">
    <citation type="submission" date="2015-03" db="EMBL/GenBank/DDBJ databases">
        <authorList>
            <person name="Regsiter A."/>
            <person name="william w."/>
        </authorList>
    </citation>
    <scope>NUCLEOTIDE SEQUENCE [LARGE SCALE GENOMIC DNA]</scope>
    <source>
        <strain evidence="7 8">CB1</strain>
    </source>
</reference>
<keyword evidence="8" id="KW-1185">Reference proteome</keyword>
<keyword evidence="2 5" id="KW-0812">Transmembrane</keyword>
<dbReference type="PROSITE" id="PS00216">
    <property type="entry name" value="SUGAR_TRANSPORT_1"/>
    <property type="match status" value="1"/>
</dbReference>
<evidence type="ECO:0000256" key="3">
    <source>
        <dbReference type="ARBA" id="ARBA00022989"/>
    </source>
</evidence>
<feature type="transmembrane region" description="Helical" evidence="5">
    <location>
        <begin position="42"/>
        <end position="63"/>
    </location>
</feature>
<feature type="domain" description="Major facilitator superfamily (MFS) profile" evidence="6">
    <location>
        <begin position="42"/>
        <end position="138"/>
    </location>
</feature>
<dbReference type="PROSITE" id="PS50850">
    <property type="entry name" value="MFS"/>
    <property type="match status" value="1"/>
</dbReference>
<dbReference type="RefSeq" id="WP_041608851.1">
    <property type="nucleotide sequence ID" value="NC_014145.1"/>
</dbReference>
<protein>
    <submittedName>
        <fullName evidence="7">General substrate transporter</fullName>
    </submittedName>
</protein>
<comment type="caution">
    <text evidence="7">The sequence shown here is derived from an EMBL/GenBank/DDBJ whole genome shotgun (WGS) entry which is preliminary data.</text>
</comment>
<accession>A0ABM9T1X0</accession>